<dbReference type="Proteomes" id="UP000595140">
    <property type="component" value="Unassembled WGS sequence"/>
</dbReference>
<dbReference type="PANTHER" id="PTHR11439:SF496">
    <property type="entry name" value="RNA-DIRECTED DNA POLYMERASE"/>
    <property type="match status" value="1"/>
</dbReference>
<accession>A0A484M226</accession>
<sequence>MSNESQPLSHEELVASNAALKAQVEYLAKEVAKLTKIKLNALQGSDHEDNASTSSTNKARTNDGSDFKVDVPTFEGKNDWDEFLEWLETVERVFDFKEVSDEKKVKIVALKFRKYASTWWTNTCTKRRRNHKEPVATWAKMKSLLKKFLPAEYVRENFAKLQTLKQGSKSVEEYTHEFEELLLRCDLQEDDEQTFVRYLFGLNLQIANTVELQSYESLEELTKLALKVRKGRPFGTTGDRVDGFKFLDCHRTVDPNLTVVDRHEIPVGDALFNGMEDIMEGESESLRELSNRLRTQPERYGFLLTFEGDVMLIDQDEPETYLEAISCPEAEEWRQAMQSEMDSIGSAVVFLALYVDDILLIGNDIPTLTTVKTWLSKSFSMKDLGEASYALGIRIYRDRSRKLLGLSQSTYIDKVLARFSMSESKQGSLPMVQGMSLSKTQGASTPEEVERMRNVPYASAIGSIMYAMVCTRPDVAFALSVTSRYQSNPGESYWTAVKNILKYFRRTKDAFLVYGGKEELSIVGYTDANFQTDRDDFKSQAGYVFCLNGGAVTWKSYKQDTTADSTTEVEYVAEAEAAKEGVWLKNFITELGVVPSIKNPIPFFCDKIGAIAQAKEPRSHQKTKHIVRRYHII</sequence>
<protein>
    <recommendedName>
        <fullName evidence="6">Reverse transcriptase Ty1/copia-type domain-containing protein</fullName>
    </recommendedName>
</protein>
<dbReference type="InterPro" id="IPR013103">
    <property type="entry name" value="RVT_2"/>
</dbReference>
<feature type="domain" description="Retrotransposon gag" evidence="2">
    <location>
        <begin position="106"/>
        <end position="203"/>
    </location>
</feature>
<dbReference type="CDD" id="cd09272">
    <property type="entry name" value="RNase_HI_RT_Ty1"/>
    <property type="match status" value="1"/>
</dbReference>
<dbReference type="PANTHER" id="PTHR11439">
    <property type="entry name" value="GAG-POL-RELATED RETROTRANSPOSON"/>
    <property type="match status" value="1"/>
</dbReference>
<gene>
    <name evidence="4" type="ORF">CCAM_LOCUS24648</name>
</gene>
<reference evidence="4 5" key="1">
    <citation type="submission" date="2018-04" db="EMBL/GenBank/DDBJ databases">
        <authorList>
            <person name="Vogel A."/>
        </authorList>
    </citation>
    <scope>NUCLEOTIDE SEQUENCE [LARGE SCALE GENOMIC DNA]</scope>
</reference>
<organism evidence="4 5">
    <name type="scientific">Cuscuta campestris</name>
    <dbReference type="NCBI Taxonomy" id="132261"/>
    <lineage>
        <taxon>Eukaryota</taxon>
        <taxon>Viridiplantae</taxon>
        <taxon>Streptophyta</taxon>
        <taxon>Embryophyta</taxon>
        <taxon>Tracheophyta</taxon>
        <taxon>Spermatophyta</taxon>
        <taxon>Magnoliopsida</taxon>
        <taxon>eudicotyledons</taxon>
        <taxon>Gunneridae</taxon>
        <taxon>Pentapetalae</taxon>
        <taxon>asterids</taxon>
        <taxon>lamiids</taxon>
        <taxon>Solanales</taxon>
        <taxon>Convolvulaceae</taxon>
        <taxon>Cuscuteae</taxon>
        <taxon>Cuscuta</taxon>
        <taxon>Cuscuta subgen. Grammica</taxon>
        <taxon>Cuscuta sect. Cleistogrammica</taxon>
    </lineage>
</organism>
<dbReference type="InterPro" id="IPR005162">
    <property type="entry name" value="Retrotrans_gag_dom"/>
</dbReference>
<evidence type="ECO:0008006" key="6">
    <source>
        <dbReference type="Google" id="ProtNLM"/>
    </source>
</evidence>
<dbReference type="OrthoDB" id="413361at2759"/>
<keyword evidence="5" id="KW-1185">Reference proteome</keyword>
<feature type="domain" description="Reverse transcriptase Ty1/copia-type" evidence="3">
    <location>
        <begin position="344"/>
        <end position="432"/>
    </location>
</feature>
<dbReference type="Pfam" id="PF07727">
    <property type="entry name" value="RVT_2"/>
    <property type="match status" value="1"/>
</dbReference>
<name>A0A484M226_9ASTE</name>
<proteinExistence type="predicted"/>
<evidence type="ECO:0000256" key="1">
    <source>
        <dbReference type="SAM" id="MobiDB-lite"/>
    </source>
</evidence>
<dbReference type="AlphaFoldDB" id="A0A484M226"/>
<evidence type="ECO:0000313" key="4">
    <source>
        <dbReference type="EMBL" id="VFQ82872.1"/>
    </source>
</evidence>
<dbReference type="Pfam" id="PF03732">
    <property type="entry name" value="Retrotrans_gag"/>
    <property type="match status" value="1"/>
</dbReference>
<dbReference type="EMBL" id="OOIL02002458">
    <property type="protein sequence ID" value="VFQ82872.1"/>
    <property type="molecule type" value="Genomic_DNA"/>
</dbReference>
<evidence type="ECO:0000313" key="5">
    <source>
        <dbReference type="Proteomes" id="UP000595140"/>
    </source>
</evidence>
<evidence type="ECO:0000259" key="2">
    <source>
        <dbReference type="Pfam" id="PF03732"/>
    </source>
</evidence>
<evidence type="ECO:0000259" key="3">
    <source>
        <dbReference type="Pfam" id="PF07727"/>
    </source>
</evidence>
<feature type="region of interest" description="Disordered" evidence="1">
    <location>
        <begin position="45"/>
        <end position="67"/>
    </location>
</feature>